<evidence type="ECO:0000256" key="2">
    <source>
        <dbReference type="ARBA" id="ARBA00022741"/>
    </source>
</evidence>
<dbReference type="FunFam" id="3.40.50.300:FF:000366">
    <property type="entry name" value="GTPase, IMAP family member 2"/>
    <property type="match status" value="1"/>
</dbReference>
<evidence type="ECO:0000256" key="5">
    <source>
        <dbReference type="SAM" id="SignalP"/>
    </source>
</evidence>
<dbReference type="SUPFAM" id="SSF52540">
    <property type="entry name" value="P-loop containing nucleoside triphosphate hydrolases"/>
    <property type="match status" value="1"/>
</dbReference>
<dbReference type="RefSeq" id="XP_050926233.1">
    <property type="nucleotide sequence ID" value="XM_051070276.1"/>
</dbReference>
<name>A0AAJ8DPK3_LATCA</name>
<feature type="compositionally biased region" description="Basic and acidic residues" evidence="4">
    <location>
        <begin position="393"/>
        <end position="421"/>
    </location>
</feature>
<dbReference type="PANTHER" id="PTHR10903:SF188">
    <property type="entry name" value="GTPASE IMAP FAMILY MEMBER 2-LIKE-RELATED"/>
    <property type="match status" value="1"/>
</dbReference>
<feature type="region of interest" description="Disordered" evidence="4">
    <location>
        <begin position="333"/>
        <end position="363"/>
    </location>
</feature>
<dbReference type="Proteomes" id="UP000694890">
    <property type="component" value="Linkage group LG5"/>
</dbReference>
<evidence type="ECO:0000313" key="7">
    <source>
        <dbReference type="Proteomes" id="UP000694890"/>
    </source>
</evidence>
<keyword evidence="2" id="KW-0547">Nucleotide-binding</keyword>
<keyword evidence="5" id="KW-0732">Signal</keyword>
<dbReference type="InterPro" id="IPR045058">
    <property type="entry name" value="GIMA/IAN/Toc"/>
</dbReference>
<feature type="compositionally biased region" description="Basic and acidic residues" evidence="4">
    <location>
        <begin position="335"/>
        <end position="363"/>
    </location>
</feature>
<feature type="region of interest" description="Disordered" evidence="4">
    <location>
        <begin position="392"/>
        <end position="421"/>
    </location>
</feature>
<evidence type="ECO:0000256" key="3">
    <source>
        <dbReference type="ARBA" id="ARBA00023134"/>
    </source>
</evidence>
<organism evidence="7 8">
    <name type="scientific">Lates calcarifer</name>
    <name type="common">Barramundi</name>
    <name type="synonym">Holocentrus calcarifer</name>
    <dbReference type="NCBI Taxonomy" id="8187"/>
    <lineage>
        <taxon>Eukaryota</taxon>
        <taxon>Metazoa</taxon>
        <taxon>Chordata</taxon>
        <taxon>Craniata</taxon>
        <taxon>Vertebrata</taxon>
        <taxon>Euteleostomi</taxon>
        <taxon>Actinopterygii</taxon>
        <taxon>Neopterygii</taxon>
        <taxon>Teleostei</taxon>
        <taxon>Neoteleostei</taxon>
        <taxon>Acanthomorphata</taxon>
        <taxon>Carangaria</taxon>
        <taxon>Carangaria incertae sedis</taxon>
        <taxon>Centropomidae</taxon>
        <taxon>Lates</taxon>
    </lineage>
</organism>
<dbReference type="GeneID" id="108896579"/>
<dbReference type="Gene3D" id="3.40.50.300">
    <property type="entry name" value="P-loop containing nucleotide triphosphate hydrolases"/>
    <property type="match status" value="1"/>
</dbReference>
<feature type="chain" id="PRO_5042572042" evidence="5">
    <location>
        <begin position="21"/>
        <end position="537"/>
    </location>
</feature>
<dbReference type="GO" id="GO:0005525">
    <property type="term" value="F:GTP binding"/>
    <property type="evidence" value="ECO:0007669"/>
    <property type="project" value="UniProtKB-KW"/>
</dbReference>
<evidence type="ECO:0000259" key="6">
    <source>
        <dbReference type="PROSITE" id="PS51720"/>
    </source>
</evidence>
<protein>
    <submittedName>
        <fullName evidence="8">Uncharacterized protein LOC108896579</fullName>
    </submittedName>
</protein>
<dbReference type="InterPro" id="IPR006703">
    <property type="entry name" value="G_AIG1"/>
</dbReference>
<evidence type="ECO:0000256" key="1">
    <source>
        <dbReference type="ARBA" id="ARBA00008535"/>
    </source>
</evidence>
<comment type="similarity">
    <text evidence="1">Belongs to the TRAFAC class TrmE-Era-EngA-EngB-Septin-like GTPase superfamily. AIG1/Toc34/Toc159-like paraseptin GTPase family. IAN subfamily.</text>
</comment>
<evidence type="ECO:0000313" key="8">
    <source>
        <dbReference type="RefSeq" id="XP_050926233.1"/>
    </source>
</evidence>
<gene>
    <name evidence="8" type="primary">LOC108896579</name>
</gene>
<feature type="domain" description="AIG1-type G" evidence="6">
    <location>
        <begin position="32"/>
        <end position="233"/>
    </location>
</feature>
<dbReference type="AlphaFoldDB" id="A0AAJ8DPK3"/>
<dbReference type="Pfam" id="PF04548">
    <property type="entry name" value="AIG1"/>
    <property type="match status" value="1"/>
</dbReference>
<proteinExistence type="inferred from homology"/>
<reference evidence="8" key="1">
    <citation type="submission" date="2025-08" db="UniProtKB">
        <authorList>
            <consortium name="RefSeq"/>
        </authorList>
    </citation>
    <scope>IDENTIFICATION</scope>
    <source>
        <tissue evidence="8">Brain</tissue>
    </source>
</reference>
<accession>A0AAJ8DPK3</accession>
<dbReference type="CDD" id="cd01852">
    <property type="entry name" value="AIG1"/>
    <property type="match status" value="1"/>
</dbReference>
<dbReference type="PROSITE" id="PS51720">
    <property type="entry name" value="G_AIG1"/>
    <property type="match status" value="1"/>
</dbReference>
<sequence>MSFFLFYSFFLLSITYPSSSFVSPGRRPSPSFPEIRLVLLGKTGSGKSATANSILGRKVFDSKVSSSSVTQRCRRATGDYRGRHLMLLDTPGLLDTHQTPQEVQKELRRSVSLLYPGPHVFLLVIQIGRFTQEEREVVRQIKQAMGAHALSFSVVVFTHGDLLEEGTSVKQCLIDECSDLAELVAGCGGRYCVFSNHSSKNKEQVSELLTLVDGMMQGNDGSYYTSKILQKAEEDLVLKEWYERELEIVCQKSSREVEELKRKQELERQHEEKLARDREDAFRRQMEENDKREKERKIQEMVRVMEIRREEEEKREALQEKLDKITNILEEQTEREEKMRRAMEEKVQKDRAENQKKERERELQQLQREQAIRLREEMKRDALQNELDQLTQKLEEESRMKEESKKQMEDMLRHERDENQRERDIQMENQRAEKRRTEALKQELKVIKMKIEQQNAREENLKRQLEESLRRQKCDKEISTLKKQRDTKCLEACNGTIKKKSAEKHSTVTAVTGYVQEMGLMGLNAALESVGAPCCIQ</sequence>
<dbReference type="PANTHER" id="PTHR10903">
    <property type="entry name" value="GTPASE, IMAP FAMILY MEMBER-RELATED"/>
    <property type="match status" value="1"/>
</dbReference>
<dbReference type="InterPro" id="IPR027417">
    <property type="entry name" value="P-loop_NTPase"/>
</dbReference>
<dbReference type="KEGG" id="lcf:108896579"/>
<keyword evidence="3" id="KW-0342">GTP-binding</keyword>
<feature type="signal peptide" evidence="5">
    <location>
        <begin position="1"/>
        <end position="20"/>
    </location>
</feature>
<evidence type="ECO:0000256" key="4">
    <source>
        <dbReference type="SAM" id="MobiDB-lite"/>
    </source>
</evidence>